<reference evidence="10 11" key="1">
    <citation type="submission" date="2018-02" db="EMBL/GenBank/DDBJ databases">
        <title>The genomes of Aspergillus section Nigri reveals drivers in fungal speciation.</title>
        <authorList>
            <consortium name="DOE Joint Genome Institute"/>
            <person name="Vesth T.C."/>
            <person name="Nybo J."/>
            <person name="Theobald S."/>
            <person name="Brandl J."/>
            <person name="Frisvad J.C."/>
            <person name="Nielsen K.F."/>
            <person name="Lyhne E.K."/>
            <person name="Kogle M.E."/>
            <person name="Kuo A."/>
            <person name="Riley R."/>
            <person name="Clum A."/>
            <person name="Nolan M."/>
            <person name="Lipzen A."/>
            <person name="Salamov A."/>
            <person name="Henrissat B."/>
            <person name="Wiebenga A."/>
            <person name="De vries R.P."/>
            <person name="Grigoriev I.V."/>
            <person name="Mortensen U.H."/>
            <person name="Andersen M.R."/>
            <person name="Baker S.E."/>
        </authorList>
    </citation>
    <scope>NUCLEOTIDE SEQUENCE [LARGE SCALE GENOMIC DNA]</scope>
    <source>
        <strain evidence="10 11">CBS 121057</strain>
    </source>
</reference>
<feature type="coiled-coil region" evidence="7">
    <location>
        <begin position="116"/>
        <end position="163"/>
    </location>
</feature>
<evidence type="ECO:0000256" key="6">
    <source>
        <dbReference type="ARBA" id="ARBA00023242"/>
    </source>
</evidence>
<evidence type="ECO:0000313" key="11">
    <source>
        <dbReference type="Proteomes" id="UP000248423"/>
    </source>
</evidence>
<keyword evidence="1" id="KW-0479">Metal-binding</keyword>
<protein>
    <recommendedName>
        <fullName evidence="9">Zn(2)-C6 fungal-type domain-containing protein</fullName>
    </recommendedName>
</protein>
<dbReference type="Gene3D" id="4.10.240.10">
    <property type="entry name" value="Zn(2)-C6 fungal-type DNA-binding domain"/>
    <property type="match status" value="1"/>
</dbReference>
<dbReference type="AlphaFoldDB" id="A0A319EQ15"/>
<dbReference type="GO" id="GO:0001228">
    <property type="term" value="F:DNA-binding transcription activator activity, RNA polymerase II-specific"/>
    <property type="evidence" value="ECO:0007669"/>
    <property type="project" value="TreeGrafter"/>
</dbReference>
<dbReference type="CDD" id="cd12148">
    <property type="entry name" value="fungal_TF_MHR"/>
    <property type="match status" value="1"/>
</dbReference>
<dbReference type="PANTHER" id="PTHR31944">
    <property type="entry name" value="HEME-RESPONSIVE ZINC FINGER TRANSCRIPTION FACTOR HAP1"/>
    <property type="match status" value="1"/>
</dbReference>
<keyword evidence="3" id="KW-0805">Transcription regulation</keyword>
<dbReference type="SUPFAM" id="SSF57701">
    <property type="entry name" value="Zn2/Cys6 DNA-binding domain"/>
    <property type="match status" value="1"/>
</dbReference>
<dbReference type="EMBL" id="KZ826388">
    <property type="protein sequence ID" value="PYI02879.1"/>
    <property type="molecule type" value="Genomic_DNA"/>
</dbReference>
<proteinExistence type="predicted"/>
<evidence type="ECO:0000256" key="7">
    <source>
        <dbReference type="SAM" id="Coils"/>
    </source>
</evidence>
<organism evidence="10 11">
    <name type="scientific">Aspergillus sclerotiicarbonarius (strain CBS 121057 / IBT 28362)</name>
    <dbReference type="NCBI Taxonomy" id="1448318"/>
    <lineage>
        <taxon>Eukaryota</taxon>
        <taxon>Fungi</taxon>
        <taxon>Dikarya</taxon>
        <taxon>Ascomycota</taxon>
        <taxon>Pezizomycotina</taxon>
        <taxon>Eurotiomycetes</taxon>
        <taxon>Eurotiomycetidae</taxon>
        <taxon>Eurotiales</taxon>
        <taxon>Aspergillaceae</taxon>
        <taxon>Aspergillus</taxon>
        <taxon>Aspergillus subgen. Circumdati</taxon>
    </lineage>
</organism>
<keyword evidence="2" id="KW-0862">Zinc</keyword>
<keyword evidence="11" id="KW-1185">Reference proteome</keyword>
<dbReference type="Pfam" id="PF00172">
    <property type="entry name" value="Zn_clus"/>
    <property type="match status" value="1"/>
</dbReference>
<dbReference type="InterPro" id="IPR036864">
    <property type="entry name" value="Zn2-C6_fun-type_DNA-bd_sf"/>
</dbReference>
<dbReference type="CDD" id="cd00067">
    <property type="entry name" value="GAL4"/>
    <property type="match status" value="1"/>
</dbReference>
<feature type="region of interest" description="Disordered" evidence="8">
    <location>
        <begin position="47"/>
        <end position="113"/>
    </location>
</feature>
<dbReference type="GO" id="GO:0000978">
    <property type="term" value="F:RNA polymerase II cis-regulatory region sequence-specific DNA binding"/>
    <property type="evidence" value="ECO:0007669"/>
    <property type="project" value="TreeGrafter"/>
</dbReference>
<keyword evidence="5" id="KW-0804">Transcription</keyword>
<dbReference type="InterPro" id="IPR051430">
    <property type="entry name" value="Fungal_TF_Env_Response"/>
</dbReference>
<evidence type="ECO:0000313" key="10">
    <source>
        <dbReference type="EMBL" id="PYI02879.1"/>
    </source>
</evidence>
<feature type="domain" description="Zn(2)-C6 fungal-type" evidence="9">
    <location>
        <begin position="15"/>
        <end position="46"/>
    </location>
</feature>
<keyword evidence="7" id="KW-0175">Coiled coil</keyword>
<dbReference type="Proteomes" id="UP000248423">
    <property type="component" value="Unassembled WGS sequence"/>
</dbReference>
<evidence type="ECO:0000256" key="5">
    <source>
        <dbReference type="ARBA" id="ARBA00023163"/>
    </source>
</evidence>
<dbReference type="VEuPathDB" id="FungiDB:BO78DRAFT_472377"/>
<evidence type="ECO:0000256" key="4">
    <source>
        <dbReference type="ARBA" id="ARBA00023125"/>
    </source>
</evidence>
<evidence type="ECO:0000256" key="8">
    <source>
        <dbReference type="SAM" id="MobiDB-lite"/>
    </source>
</evidence>
<dbReference type="GO" id="GO:0008270">
    <property type="term" value="F:zinc ion binding"/>
    <property type="evidence" value="ECO:0007669"/>
    <property type="project" value="InterPro"/>
</dbReference>
<gene>
    <name evidence="10" type="ORF">BO78DRAFT_472377</name>
</gene>
<dbReference type="SMART" id="SM00066">
    <property type="entry name" value="GAL4"/>
    <property type="match status" value="1"/>
</dbReference>
<keyword evidence="4" id="KW-0238">DNA-binding</keyword>
<evidence type="ECO:0000256" key="2">
    <source>
        <dbReference type="ARBA" id="ARBA00022833"/>
    </source>
</evidence>
<evidence type="ECO:0000256" key="1">
    <source>
        <dbReference type="ARBA" id="ARBA00022723"/>
    </source>
</evidence>
<accession>A0A319EQ15</accession>
<dbReference type="InterPro" id="IPR007219">
    <property type="entry name" value="XnlR_reg_dom"/>
</dbReference>
<dbReference type="PANTHER" id="PTHR31944:SF129">
    <property type="entry name" value="ASPYRIDONES CLUSTER REGULATOR APDR-RELATED"/>
    <property type="match status" value="1"/>
</dbReference>
<name>A0A319EQ15_ASPSB</name>
<dbReference type="STRING" id="1448318.A0A319EQ15"/>
<evidence type="ECO:0000259" key="9">
    <source>
        <dbReference type="PROSITE" id="PS50048"/>
    </source>
</evidence>
<sequence>MTDFEPRKRRRPAKSCEQCRQRKIRCDRNVPCGPCTRARSSLGCSYRQTLGSPTPDAHHTPLHASRPSHGEAVAPSYPPISETHGDGLTGSPNNTSCIDSGRDDTSSVPSQLSSTIRDLQLRLQRLEERLSDTGTTRSSIASESAIEQTLRELCSKVQNLEQRLATRSDSTRTQKEELAIAAMPPRLHANAKKMKLFGPTHYMHTMDKFQLVGSLESKGPQPLCPKLKAELTAHTKDMRDLRRSVKMQQTPRLNDPVSDLRDTIPTRSVGDDLVQCYLRTFEGVYRILHLPSFMKEYQQFWDQPRTTATPFLMKLALILAIGTTFRPERGKSGTDHDTRLAQTWIYAAQWWLTGPTEKSTFNLDGLQIFCLLLFARQMGPPGPSPWLSAGSLLQIATAMGLHRDSTHFPSLSPFQTEMRARLWATVLELILQSSLESASPLAIPFSDTKPPSNLNDADINPDLKQFPVSKPSTSRTDTSLQLLFHQSFSLRAEAIQLIHSPNRIPYQEAIDLATKLRTACHTITAFFQTTTTPTSTSPNSLPHPTPFHHKHLLTTLHRYILHIHFPFARESLTTPQYHFSRKLCLESALTIASYTPSTDPTAPLDDFSRLILTARGPLRGPLNLDIISALALELTTQLEESPPPAPNTNRNITITITPLATLTTTTRLPILQSLQHLQSQSAHIFQSLQTPTLKRYIIISALISQIKATESGSRNPQNAVYDTVKECLGVCQTALKEMLSSFSSSSSSSAAMVMTPAGSGEMGLDLDLDLDLGLGMGMGMGMGLNV</sequence>
<dbReference type="PROSITE" id="PS00463">
    <property type="entry name" value="ZN2_CY6_FUNGAL_1"/>
    <property type="match status" value="1"/>
</dbReference>
<dbReference type="InterPro" id="IPR001138">
    <property type="entry name" value="Zn2Cys6_DnaBD"/>
</dbReference>
<dbReference type="GO" id="GO:0006351">
    <property type="term" value="P:DNA-templated transcription"/>
    <property type="evidence" value="ECO:0007669"/>
    <property type="project" value="InterPro"/>
</dbReference>
<dbReference type="Pfam" id="PF04082">
    <property type="entry name" value="Fungal_trans"/>
    <property type="match status" value="1"/>
</dbReference>
<evidence type="ECO:0000256" key="3">
    <source>
        <dbReference type="ARBA" id="ARBA00023015"/>
    </source>
</evidence>
<dbReference type="GO" id="GO:0005634">
    <property type="term" value="C:nucleus"/>
    <property type="evidence" value="ECO:0007669"/>
    <property type="project" value="TreeGrafter"/>
</dbReference>
<dbReference type="OrthoDB" id="4337792at2759"/>
<keyword evidence="6" id="KW-0539">Nucleus</keyword>
<dbReference type="PROSITE" id="PS50048">
    <property type="entry name" value="ZN2_CY6_FUNGAL_2"/>
    <property type="match status" value="1"/>
</dbReference>